<reference evidence="1" key="1">
    <citation type="submission" date="2020-06" db="EMBL/GenBank/DDBJ databases">
        <authorList>
            <person name="Li T."/>
            <person name="Hu X."/>
            <person name="Zhang T."/>
            <person name="Song X."/>
            <person name="Zhang H."/>
            <person name="Dai N."/>
            <person name="Sheng W."/>
            <person name="Hou X."/>
            <person name="Wei L."/>
        </authorList>
    </citation>
    <scope>NUCLEOTIDE SEQUENCE</scope>
    <source>
        <strain evidence="1">G02</strain>
        <tissue evidence="1">Leaf</tissue>
    </source>
</reference>
<comment type="caution">
    <text evidence="1">The sequence shown here is derived from an EMBL/GenBank/DDBJ whole genome shotgun (WGS) entry which is preliminary data.</text>
</comment>
<gene>
    <name evidence="1" type="ORF">Sradi_2958600</name>
</gene>
<protein>
    <submittedName>
        <fullName evidence="1">Uncharacterized protein</fullName>
    </submittedName>
</protein>
<sequence>MTQLKLTNRLTCWQKLLSEFHFVLEYRAGFDNHVAEALSRRTNLATLGSVVVLASSVIAISIRDRAHELLPKEPTAQSLVHLVE</sequence>
<dbReference type="EMBL" id="JACGWJ010000012">
    <property type="protein sequence ID" value="KAL0385643.1"/>
    <property type="molecule type" value="Genomic_DNA"/>
</dbReference>
<dbReference type="AlphaFoldDB" id="A0AAW2RZX5"/>
<reference evidence="1" key="2">
    <citation type="journal article" date="2024" name="Plant">
        <title>Genomic evolution and insights into agronomic trait innovations of Sesamum species.</title>
        <authorList>
            <person name="Miao H."/>
            <person name="Wang L."/>
            <person name="Qu L."/>
            <person name="Liu H."/>
            <person name="Sun Y."/>
            <person name="Le M."/>
            <person name="Wang Q."/>
            <person name="Wei S."/>
            <person name="Zheng Y."/>
            <person name="Lin W."/>
            <person name="Duan Y."/>
            <person name="Cao H."/>
            <person name="Xiong S."/>
            <person name="Wang X."/>
            <person name="Wei L."/>
            <person name="Li C."/>
            <person name="Ma Q."/>
            <person name="Ju M."/>
            <person name="Zhao R."/>
            <person name="Li G."/>
            <person name="Mu C."/>
            <person name="Tian Q."/>
            <person name="Mei H."/>
            <person name="Zhang T."/>
            <person name="Gao T."/>
            <person name="Zhang H."/>
        </authorList>
    </citation>
    <scope>NUCLEOTIDE SEQUENCE</scope>
    <source>
        <strain evidence="1">G02</strain>
    </source>
</reference>
<name>A0AAW2RZX5_SESRA</name>
<organism evidence="1">
    <name type="scientific">Sesamum radiatum</name>
    <name type="common">Black benniseed</name>
    <dbReference type="NCBI Taxonomy" id="300843"/>
    <lineage>
        <taxon>Eukaryota</taxon>
        <taxon>Viridiplantae</taxon>
        <taxon>Streptophyta</taxon>
        <taxon>Embryophyta</taxon>
        <taxon>Tracheophyta</taxon>
        <taxon>Spermatophyta</taxon>
        <taxon>Magnoliopsida</taxon>
        <taxon>eudicotyledons</taxon>
        <taxon>Gunneridae</taxon>
        <taxon>Pentapetalae</taxon>
        <taxon>asterids</taxon>
        <taxon>lamiids</taxon>
        <taxon>Lamiales</taxon>
        <taxon>Pedaliaceae</taxon>
        <taxon>Sesamum</taxon>
    </lineage>
</organism>
<proteinExistence type="predicted"/>
<accession>A0AAW2RZX5</accession>
<evidence type="ECO:0000313" key="1">
    <source>
        <dbReference type="EMBL" id="KAL0385643.1"/>
    </source>
</evidence>